<feature type="coiled-coil region" evidence="1">
    <location>
        <begin position="4"/>
        <end position="75"/>
    </location>
</feature>
<accession>A0A1H8CEQ9</accession>
<keyword evidence="1" id="KW-0175">Coiled coil</keyword>
<sequence>MSGTRELRTRLEAAQAELQRSKAHLEKLRRYHERERDALQQELEAARREVAALQRRHEEALQAQAQRKAEALQQAVLLPAPPPVPPSVLVALVRRPEPLEPAVPALSRLTGLPPADVRLRAAMPLPCVMARASVAEAEAMRQALHAEGFLAVSREIPHPSAGGVMTVRRFTLEAQALHLEDARGRREQLPYDSLKLLVRGRRLTLSVEKQLEWTLPEAQPLVGRRGFSAQELKVQEVKKEEHSQFLWAYVEGLRVVFTQGTQFQGLGARRGASLHESLHNLTGELHQRAPQAVRDDRLLALPRFSLPLVHEERGQELFAELLFQAVKQRVWP</sequence>
<protein>
    <submittedName>
        <fullName evidence="2">Uncharacterized protein</fullName>
    </submittedName>
</protein>
<name>A0A1H8CEQ9_STIAU</name>
<evidence type="ECO:0000313" key="2">
    <source>
        <dbReference type="EMBL" id="SEM92587.1"/>
    </source>
</evidence>
<gene>
    <name evidence="2" type="ORF">SAMN05444354_1268</name>
</gene>
<keyword evidence="3" id="KW-1185">Reference proteome</keyword>
<dbReference type="RefSeq" id="WP_075010530.1">
    <property type="nucleotide sequence ID" value="NZ_FOAP01000026.1"/>
</dbReference>
<evidence type="ECO:0000313" key="3">
    <source>
        <dbReference type="Proteomes" id="UP000182719"/>
    </source>
</evidence>
<proteinExistence type="predicted"/>
<dbReference type="OrthoDB" id="9962210at2"/>
<organism evidence="2 3">
    <name type="scientific">Stigmatella aurantiaca</name>
    <dbReference type="NCBI Taxonomy" id="41"/>
    <lineage>
        <taxon>Bacteria</taxon>
        <taxon>Pseudomonadati</taxon>
        <taxon>Myxococcota</taxon>
        <taxon>Myxococcia</taxon>
        <taxon>Myxococcales</taxon>
        <taxon>Cystobacterineae</taxon>
        <taxon>Archangiaceae</taxon>
        <taxon>Stigmatella</taxon>
    </lineage>
</organism>
<dbReference type="AlphaFoldDB" id="A0A1H8CEQ9"/>
<evidence type="ECO:0000256" key="1">
    <source>
        <dbReference type="SAM" id="Coils"/>
    </source>
</evidence>
<dbReference type="Proteomes" id="UP000182719">
    <property type="component" value="Unassembled WGS sequence"/>
</dbReference>
<dbReference type="EMBL" id="FOAP01000026">
    <property type="protein sequence ID" value="SEM92587.1"/>
    <property type="molecule type" value="Genomic_DNA"/>
</dbReference>
<reference evidence="3" key="1">
    <citation type="submission" date="2016-10" db="EMBL/GenBank/DDBJ databases">
        <authorList>
            <person name="Varghese N."/>
            <person name="Submissions S."/>
        </authorList>
    </citation>
    <scope>NUCLEOTIDE SEQUENCE [LARGE SCALE GENOMIC DNA]</scope>
    <source>
        <strain evidence="3">DSM 17044</strain>
    </source>
</reference>